<dbReference type="PROSITE" id="PS51025">
    <property type="entry name" value="PWI"/>
    <property type="match status" value="1"/>
</dbReference>
<evidence type="ECO:0008006" key="8">
    <source>
        <dbReference type="Google" id="ProtNLM"/>
    </source>
</evidence>
<keyword evidence="7" id="KW-1185">Reference proteome</keyword>
<feature type="coiled-coil region" evidence="2">
    <location>
        <begin position="535"/>
        <end position="573"/>
    </location>
</feature>
<feature type="region of interest" description="Disordered" evidence="3">
    <location>
        <begin position="330"/>
        <end position="465"/>
    </location>
</feature>
<keyword evidence="1" id="KW-0694">RNA-binding</keyword>
<dbReference type="PANTHER" id="PTHR18806:SF4">
    <property type="entry name" value="RNA-BINDING PROTEIN 25"/>
    <property type="match status" value="1"/>
</dbReference>
<feature type="compositionally biased region" description="Basic and acidic residues" evidence="3">
    <location>
        <begin position="451"/>
        <end position="465"/>
    </location>
</feature>
<feature type="region of interest" description="Disordered" evidence="3">
    <location>
        <begin position="596"/>
        <end position="634"/>
    </location>
</feature>
<keyword evidence="2" id="KW-0175">Coiled coil</keyword>
<dbReference type="Gene3D" id="1.20.1390.10">
    <property type="entry name" value="PWI domain"/>
    <property type="match status" value="1"/>
</dbReference>
<dbReference type="GeneID" id="43590524"/>
<protein>
    <recommendedName>
        <fullName evidence="8">PWI domain-containing protein</fullName>
    </recommendedName>
</protein>
<evidence type="ECO:0000256" key="2">
    <source>
        <dbReference type="SAM" id="Coils"/>
    </source>
</evidence>
<dbReference type="Proteomes" id="UP000322225">
    <property type="component" value="Chromosome 4"/>
</dbReference>
<dbReference type="AlphaFoldDB" id="A0AAJ8LI01"/>
<dbReference type="GO" id="GO:0005681">
    <property type="term" value="C:spliceosomal complex"/>
    <property type="evidence" value="ECO:0007669"/>
    <property type="project" value="TreeGrafter"/>
</dbReference>
<dbReference type="SMART" id="SM00311">
    <property type="entry name" value="PWI"/>
    <property type="match status" value="1"/>
</dbReference>
<dbReference type="InterPro" id="IPR052768">
    <property type="entry name" value="RBM25"/>
</dbReference>
<dbReference type="SUPFAM" id="SSF54928">
    <property type="entry name" value="RNA-binding domain, RBD"/>
    <property type="match status" value="1"/>
</dbReference>
<feature type="compositionally biased region" description="Low complexity" evidence="3">
    <location>
        <begin position="110"/>
        <end position="119"/>
    </location>
</feature>
<gene>
    <name evidence="6" type="ORF">CI109_102649</name>
</gene>
<feature type="compositionally biased region" description="Basic and acidic residues" evidence="3">
    <location>
        <begin position="599"/>
        <end position="610"/>
    </location>
</feature>
<evidence type="ECO:0000256" key="3">
    <source>
        <dbReference type="SAM" id="MobiDB-lite"/>
    </source>
</evidence>
<feature type="compositionally biased region" description="Pro residues" evidence="3">
    <location>
        <begin position="120"/>
        <end position="134"/>
    </location>
</feature>
<dbReference type="InterPro" id="IPR034268">
    <property type="entry name" value="RBM25_RRM"/>
</dbReference>
<dbReference type="RefSeq" id="XP_065823243.1">
    <property type="nucleotide sequence ID" value="XM_065967171.1"/>
</dbReference>
<dbReference type="GO" id="GO:0003729">
    <property type="term" value="F:mRNA binding"/>
    <property type="evidence" value="ECO:0007669"/>
    <property type="project" value="TreeGrafter"/>
</dbReference>
<dbReference type="PANTHER" id="PTHR18806">
    <property type="entry name" value="RBM25 PROTEIN"/>
    <property type="match status" value="1"/>
</dbReference>
<dbReference type="PROSITE" id="PS50102">
    <property type="entry name" value="RRM"/>
    <property type="match status" value="1"/>
</dbReference>
<dbReference type="SMART" id="SM00360">
    <property type="entry name" value="RRM"/>
    <property type="match status" value="1"/>
</dbReference>
<evidence type="ECO:0000259" key="5">
    <source>
        <dbReference type="PROSITE" id="PS51025"/>
    </source>
</evidence>
<dbReference type="Pfam" id="PF00076">
    <property type="entry name" value="RRM_1"/>
    <property type="match status" value="1"/>
</dbReference>
<reference evidence="6" key="2">
    <citation type="submission" date="2024-01" db="EMBL/GenBank/DDBJ databases">
        <title>Comparative genomics of Cryptococcus and Kwoniella reveals pathogenesis evolution and contrasting modes of karyotype evolution via chromosome fusion or intercentromeric recombination.</title>
        <authorList>
            <person name="Coelho M.A."/>
            <person name="David-Palma M."/>
            <person name="Shea T."/>
            <person name="Bowers K."/>
            <person name="McGinley-Smith S."/>
            <person name="Mohammad A.W."/>
            <person name="Gnirke A."/>
            <person name="Yurkov A.M."/>
            <person name="Nowrousian M."/>
            <person name="Sun S."/>
            <person name="Cuomo C.A."/>
            <person name="Heitman J."/>
        </authorList>
    </citation>
    <scope>NUCLEOTIDE SEQUENCE</scope>
    <source>
        <strain evidence="6">CBS 12478</strain>
    </source>
</reference>
<sequence>MYGNGNGPPPPFPGTPGNLPPFPPTRPPNPNGAAIPPPGGFPPFRPPPQGFVPPPFPPNFAPGSRPPPTMGGPGGGMPIRPGGPPPGSGGGGGMPPFRPPPSGPGGPGGYQPRPQHPGLGLPPLPNGLPQPPRFQSPNGIPGSPDVKTTSVFVGSIAPGIGDDTLRDLLNACGPLHELKRVVGASGKPQAFGFASFENPEVVLRAIRCLNGVELPDLSPEGRGQGKPAKKLVVKADQKTQEFLEEFEQTLGRSDNDEEADAVCRKSVQHIVALLTDPNAAPPDGLKPTNGGSSPLQVIVPAHLQDLKEGDLPEEQRVVVLDQIAIFRENAAKREREKKLMEEEKERFKAMQGGQGGRGQQGGGTTAYGYGNRGLGKMQQQAEMRQWGGGQQQLGGPSPNHQQNGAGPSKARDPQAYDKPVGFVRAQAAESKVDSDRTDEEEEELRRQRRQRDKDVALRDAERRVENRERGRIEALNRELAHRKAQADLIERTRRRQEEQYETWDDDEIAEKGRELFYADRAQWRARRGKLRMREYQDDVRDRQLEEDELKALERESEEFLKKQLAEMAEMEEQQRARGLLTEDAAPIKLDIKPVLMSEIKPKNPNEEKKPSVAPSKKPGVAFGDDDDDLDESGEKKKKRTFVKLDFDGEMDGGLTEAEKIAKRNARLLEIRKAIPGDKRSLWASEIDWAAVGESTIRDKIQPFVHEKMVDLLGELDQDLADFVLEHLRDRRGADDLVEGLEPVLAEDAESFVVQLWKQLVFESAAFKAGLETGAMMA</sequence>
<dbReference type="InterPro" id="IPR000504">
    <property type="entry name" value="RRM_dom"/>
</dbReference>
<dbReference type="InterPro" id="IPR002483">
    <property type="entry name" value="PWI_dom"/>
</dbReference>
<organism evidence="6 7">
    <name type="scientific">Kwoniella shandongensis</name>
    <dbReference type="NCBI Taxonomy" id="1734106"/>
    <lineage>
        <taxon>Eukaryota</taxon>
        <taxon>Fungi</taxon>
        <taxon>Dikarya</taxon>
        <taxon>Basidiomycota</taxon>
        <taxon>Agaricomycotina</taxon>
        <taxon>Tremellomycetes</taxon>
        <taxon>Tremellales</taxon>
        <taxon>Cryptococcaceae</taxon>
        <taxon>Kwoniella</taxon>
    </lineage>
</organism>
<evidence type="ECO:0000313" key="7">
    <source>
        <dbReference type="Proteomes" id="UP000322225"/>
    </source>
</evidence>
<dbReference type="Pfam" id="PF01480">
    <property type="entry name" value="PWI"/>
    <property type="match status" value="1"/>
</dbReference>
<dbReference type="InterPro" id="IPR035979">
    <property type="entry name" value="RBD_domain_sf"/>
</dbReference>
<dbReference type="EMBL" id="CP144054">
    <property type="protein sequence ID" value="WWD18199.1"/>
    <property type="molecule type" value="Genomic_DNA"/>
</dbReference>
<evidence type="ECO:0000313" key="6">
    <source>
        <dbReference type="EMBL" id="WWD18199.1"/>
    </source>
</evidence>
<accession>A0AAJ8LI01</accession>
<feature type="domain" description="PWI" evidence="5">
    <location>
        <begin position="679"/>
        <end position="776"/>
    </location>
</feature>
<dbReference type="Gene3D" id="3.30.70.330">
    <property type="match status" value="1"/>
</dbReference>
<feature type="compositionally biased region" description="Pro residues" evidence="3">
    <location>
        <begin position="7"/>
        <end position="70"/>
    </location>
</feature>
<reference evidence="6" key="1">
    <citation type="submission" date="2017-08" db="EMBL/GenBank/DDBJ databases">
        <authorList>
            <person name="Cuomo C."/>
            <person name="Billmyre B."/>
            <person name="Heitman J."/>
        </authorList>
    </citation>
    <scope>NUCLEOTIDE SEQUENCE</scope>
    <source>
        <strain evidence="6">CBS 12478</strain>
    </source>
</reference>
<proteinExistence type="predicted"/>
<feature type="compositionally biased region" description="Gly residues" evidence="3">
    <location>
        <begin position="352"/>
        <end position="373"/>
    </location>
</feature>
<feature type="domain" description="RRM" evidence="4">
    <location>
        <begin position="149"/>
        <end position="238"/>
    </location>
</feature>
<evidence type="ECO:0000259" key="4">
    <source>
        <dbReference type="PROSITE" id="PS50102"/>
    </source>
</evidence>
<feature type="region of interest" description="Disordered" evidence="3">
    <location>
        <begin position="1"/>
        <end position="146"/>
    </location>
</feature>
<dbReference type="CDD" id="cd12446">
    <property type="entry name" value="RRM_RBM25"/>
    <property type="match status" value="1"/>
</dbReference>
<feature type="compositionally biased region" description="Basic and acidic residues" evidence="3">
    <location>
        <begin position="330"/>
        <end position="348"/>
    </location>
</feature>
<dbReference type="InterPro" id="IPR012677">
    <property type="entry name" value="Nucleotide-bd_a/b_plait_sf"/>
</dbReference>
<evidence type="ECO:0000256" key="1">
    <source>
        <dbReference type="PROSITE-ProRule" id="PRU00176"/>
    </source>
</evidence>
<dbReference type="KEGG" id="ksn:43590524"/>
<name>A0AAJ8LI01_9TREE</name>